<evidence type="ECO:0000256" key="6">
    <source>
        <dbReference type="ARBA" id="ARBA00023163"/>
    </source>
</evidence>
<dbReference type="FunFam" id="1.10.10.60:FF:000077">
    <property type="entry name" value="MYB transcription factor"/>
    <property type="match status" value="1"/>
</dbReference>
<dbReference type="CDD" id="cd00167">
    <property type="entry name" value="SANT"/>
    <property type="match status" value="2"/>
</dbReference>
<dbReference type="InterPro" id="IPR009057">
    <property type="entry name" value="Homeodomain-like_sf"/>
</dbReference>
<keyword evidence="6" id="KW-0804">Transcription</keyword>
<dbReference type="GO" id="GO:0003677">
    <property type="term" value="F:DNA binding"/>
    <property type="evidence" value="ECO:0007669"/>
    <property type="project" value="UniProtKB-KW"/>
</dbReference>
<dbReference type="PROSITE" id="PS51294">
    <property type="entry name" value="HTH_MYB"/>
    <property type="match status" value="2"/>
</dbReference>
<feature type="domain" description="HTH myb-type" evidence="10">
    <location>
        <begin position="63"/>
        <end position="117"/>
    </location>
</feature>
<dbReference type="InterPro" id="IPR051953">
    <property type="entry name" value="Plant_SW-associated_TFs"/>
</dbReference>
<feature type="domain" description="HTH myb-type" evidence="10">
    <location>
        <begin position="10"/>
        <end position="62"/>
    </location>
</feature>
<protein>
    <submittedName>
        <fullName evidence="11">Uncharacterized protein</fullName>
    </submittedName>
</protein>
<feature type="domain" description="Myb-like" evidence="9">
    <location>
        <begin position="63"/>
        <end position="113"/>
    </location>
</feature>
<dbReference type="FunFam" id="1.10.10.60:FF:000371">
    <property type="entry name" value="MYB transcription factor"/>
    <property type="match status" value="1"/>
</dbReference>
<feature type="domain" description="Myb-like" evidence="9">
    <location>
        <begin position="10"/>
        <end position="62"/>
    </location>
</feature>
<reference evidence="11" key="1">
    <citation type="submission" date="2023-05" db="EMBL/GenBank/DDBJ databases">
        <authorList>
            <person name="Huff M."/>
        </authorList>
    </citation>
    <scope>NUCLEOTIDE SEQUENCE</scope>
</reference>
<dbReference type="SMART" id="SM00717">
    <property type="entry name" value="SANT"/>
    <property type="match status" value="2"/>
</dbReference>
<keyword evidence="12" id="KW-1185">Reference proteome</keyword>
<evidence type="ECO:0000256" key="7">
    <source>
        <dbReference type="ARBA" id="ARBA00023242"/>
    </source>
</evidence>
<dbReference type="EMBL" id="OU503047">
    <property type="protein sequence ID" value="CAI9771908.1"/>
    <property type="molecule type" value="Genomic_DNA"/>
</dbReference>
<feature type="region of interest" description="Disordered" evidence="8">
    <location>
        <begin position="129"/>
        <end position="156"/>
    </location>
</feature>
<organism evidence="11 12">
    <name type="scientific">Fraxinus pennsylvanica</name>
    <dbReference type="NCBI Taxonomy" id="56036"/>
    <lineage>
        <taxon>Eukaryota</taxon>
        <taxon>Viridiplantae</taxon>
        <taxon>Streptophyta</taxon>
        <taxon>Embryophyta</taxon>
        <taxon>Tracheophyta</taxon>
        <taxon>Spermatophyta</taxon>
        <taxon>Magnoliopsida</taxon>
        <taxon>eudicotyledons</taxon>
        <taxon>Gunneridae</taxon>
        <taxon>Pentapetalae</taxon>
        <taxon>asterids</taxon>
        <taxon>lamiids</taxon>
        <taxon>Lamiales</taxon>
        <taxon>Oleaceae</taxon>
        <taxon>Oleeae</taxon>
        <taxon>Fraxinus</taxon>
    </lineage>
</organism>
<dbReference type="PROSITE" id="PS50090">
    <property type="entry name" value="MYB_LIKE"/>
    <property type="match status" value="2"/>
</dbReference>
<accession>A0AAD1ZLA6</accession>
<proteinExistence type="predicted"/>
<keyword evidence="5" id="KW-0010">Activator</keyword>
<evidence type="ECO:0000259" key="9">
    <source>
        <dbReference type="PROSITE" id="PS50090"/>
    </source>
</evidence>
<keyword evidence="4" id="KW-0238">DNA-binding</keyword>
<evidence type="ECO:0000256" key="2">
    <source>
        <dbReference type="ARBA" id="ARBA00022737"/>
    </source>
</evidence>
<feature type="compositionally biased region" description="Low complexity" evidence="8">
    <location>
        <begin position="141"/>
        <end position="155"/>
    </location>
</feature>
<evidence type="ECO:0000313" key="12">
    <source>
        <dbReference type="Proteomes" id="UP000834106"/>
    </source>
</evidence>
<dbReference type="SUPFAM" id="SSF46689">
    <property type="entry name" value="Homeodomain-like"/>
    <property type="match status" value="1"/>
</dbReference>
<comment type="subcellular location">
    <subcellularLocation>
        <location evidence="1">Nucleus</location>
    </subcellularLocation>
</comment>
<name>A0AAD1ZLA6_9LAMI</name>
<evidence type="ECO:0000256" key="8">
    <source>
        <dbReference type="SAM" id="MobiDB-lite"/>
    </source>
</evidence>
<evidence type="ECO:0000313" key="11">
    <source>
        <dbReference type="EMBL" id="CAI9771908.1"/>
    </source>
</evidence>
<dbReference type="Pfam" id="PF00249">
    <property type="entry name" value="Myb_DNA-binding"/>
    <property type="match status" value="2"/>
</dbReference>
<dbReference type="PANTHER" id="PTHR47997:SF11">
    <property type="entry name" value="TRANSCRIPTION FACTOR LAF1"/>
    <property type="match status" value="1"/>
</dbReference>
<dbReference type="GO" id="GO:0045893">
    <property type="term" value="P:positive regulation of DNA-templated transcription"/>
    <property type="evidence" value="ECO:0007669"/>
    <property type="project" value="UniProtKB-ARBA"/>
</dbReference>
<evidence type="ECO:0000256" key="5">
    <source>
        <dbReference type="ARBA" id="ARBA00023159"/>
    </source>
</evidence>
<gene>
    <name evidence="11" type="ORF">FPE_LOCUS19338</name>
</gene>
<evidence type="ECO:0000256" key="1">
    <source>
        <dbReference type="ARBA" id="ARBA00004123"/>
    </source>
</evidence>
<evidence type="ECO:0000259" key="10">
    <source>
        <dbReference type="PROSITE" id="PS51294"/>
    </source>
</evidence>
<dbReference type="Proteomes" id="UP000834106">
    <property type="component" value="Chromosome 12"/>
</dbReference>
<evidence type="ECO:0000256" key="4">
    <source>
        <dbReference type="ARBA" id="ARBA00023125"/>
    </source>
</evidence>
<dbReference type="InterPro" id="IPR017930">
    <property type="entry name" value="Myb_dom"/>
</dbReference>
<evidence type="ECO:0000256" key="3">
    <source>
        <dbReference type="ARBA" id="ARBA00023015"/>
    </source>
</evidence>
<keyword evidence="3" id="KW-0805">Transcription regulation</keyword>
<keyword evidence="2" id="KW-0677">Repeat</keyword>
<dbReference type="InterPro" id="IPR001005">
    <property type="entry name" value="SANT/Myb"/>
</dbReference>
<dbReference type="Gene3D" id="1.10.10.60">
    <property type="entry name" value="Homeodomain-like"/>
    <property type="match status" value="2"/>
</dbReference>
<dbReference type="GO" id="GO:0005634">
    <property type="term" value="C:nucleus"/>
    <property type="evidence" value="ECO:0007669"/>
    <property type="project" value="UniProtKB-SubCell"/>
</dbReference>
<sequence length="282" mass="32409">MGCKPVDKPKIKHKRGLWSPDEDQKLRNYILEHGHGLWSSVPFNAGLQRNGKSCRLRWVNYLRPGLKKGTFSTEEEEKILTLHQILGNKWSQIAQHLPGRTDNEIKNFWHSYLKKKVAKLYESTETQAKPEFTGRQMENVSSSFSSPKSTTQNSSLDSFEHMEGSLMDTDQSSKQKNGAQNFNLPKILFAEWFSSDQFHGKDLQNSGNLKNTFNNPSTNFQDESILGLLLDDQTAGREMHTKPNNYSVDDIFFPPFDQDQILERGLDYFPGEFSLSCDEMYV</sequence>
<dbReference type="PANTHER" id="PTHR47997">
    <property type="entry name" value="MYB DOMAIN PROTEIN 55"/>
    <property type="match status" value="1"/>
</dbReference>
<keyword evidence="7" id="KW-0539">Nucleus</keyword>
<dbReference type="AlphaFoldDB" id="A0AAD1ZLA6"/>